<dbReference type="EMBL" id="CP012333">
    <property type="protein sequence ID" value="AKV02653.1"/>
    <property type="molecule type" value="Genomic_DNA"/>
</dbReference>
<feature type="compositionally biased region" description="Gly residues" evidence="1">
    <location>
        <begin position="25"/>
        <end position="39"/>
    </location>
</feature>
<keyword evidence="2" id="KW-0732">Signal</keyword>
<organism evidence="4 5">
    <name type="scientific">Labilithrix luteola</name>
    <dbReference type="NCBI Taxonomy" id="1391654"/>
    <lineage>
        <taxon>Bacteria</taxon>
        <taxon>Pseudomonadati</taxon>
        <taxon>Myxococcota</taxon>
        <taxon>Polyangia</taxon>
        <taxon>Polyangiales</taxon>
        <taxon>Labilitrichaceae</taxon>
        <taxon>Labilithrix</taxon>
    </lineage>
</organism>
<feature type="domain" description="Sulfatase-modifying factor enzyme-like" evidence="3">
    <location>
        <begin position="103"/>
        <end position="328"/>
    </location>
</feature>
<evidence type="ECO:0000256" key="2">
    <source>
        <dbReference type="SAM" id="SignalP"/>
    </source>
</evidence>
<name>A0A0K1QA93_9BACT</name>
<feature type="chain" id="PRO_5005467126" description="Sulfatase-modifying factor enzyme-like domain-containing protein" evidence="2">
    <location>
        <begin position="19"/>
        <end position="330"/>
    </location>
</feature>
<evidence type="ECO:0000313" key="5">
    <source>
        <dbReference type="Proteomes" id="UP000064967"/>
    </source>
</evidence>
<evidence type="ECO:0000313" key="4">
    <source>
        <dbReference type="EMBL" id="AKV02653.1"/>
    </source>
</evidence>
<accession>A0A0K1QA93</accession>
<dbReference type="InterPro" id="IPR005532">
    <property type="entry name" value="SUMF_dom"/>
</dbReference>
<dbReference type="PANTHER" id="PTHR23150">
    <property type="entry name" value="SULFATASE MODIFYING FACTOR 1, 2"/>
    <property type="match status" value="1"/>
</dbReference>
<dbReference type="SUPFAM" id="SSF56436">
    <property type="entry name" value="C-type lectin-like"/>
    <property type="match status" value="1"/>
</dbReference>
<dbReference type="PANTHER" id="PTHR23150:SF19">
    <property type="entry name" value="FORMYLGLYCINE-GENERATING ENZYME"/>
    <property type="match status" value="1"/>
</dbReference>
<feature type="compositionally biased region" description="Low complexity" evidence="1">
    <location>
        <begin position="40"/>
        <end position="59"/>
    </location>
</feature>
<feature type="signal peptide" evidence="2">
    <location>
        <begin position="1"/>
        <end position="18"/>
    </location>
</feature>
<dbReference type="AlphaFoldDB" id="A0A0K1QA93"/>
<gene>
    <name evidence="4" type="ORF">AKJ09_09316</name>
</gene>
<protein>
    <recommendedName>
        <fullName evidence="3">Sulfatase-modifying factor enzyme-like domain-containing protein</fullName>
    </recommendedName>
</protein>
<dbReference type="STRING" id="1391654.AKJ09_09316"/>
<evidence type="ECO:0000256" key="1">
    <source>
        <dbReference type="SAM" id="MobiDB-lite"/>
    </source>
</evidence>
<dbReference type="InterPro" id="IPR042095">
    <property type="entry name" value="SUMF_sf"/>
</dbReference>
<dbReference type="InterPro" id="IPR016187">
    <property type="entry name" value="CTDL_fold"/>
</dbReference>
<dbReference type="Pfam" id="PF03781">
    <property type="entry name" value="FGE-sulfatase"/>
    <property type="match status" value="1"/>
</dbReference>
<keyword evidence="5" id="KW-1185">Reference proteome</keyword>
<dbReference type="GO" id="GO:0120147">
    <property type="term" value="F:formylglycine-generating oxidase activity"/>
    <property type="evidence" value="ECO:0007669"/>
    <property type="project" value="TreeGrafter"/>
</dbReference>
<proteinExistence type="predicted"/>
<evidence type="ECO:0000259" key="3">
    <source>
        <dbReference type="Pfam" id="PF03781"/>
    </source>
</evidence>
<reference evidence="4 5" key="1">
    <citation type="submission" date="2015-08" db="EMBL/GenBank/DDBJ databases">
        <authorList>
            <person name="Babu N.S."/>
            <person name="Beckwith C.J."/>
            <person name="Beseler K.G."/>
            <person name="Brison A."/>
            <person name="Carone J.V."/>
            <person name="Caskin T.P."/>
            <person name="Diamond M."/>
            <person name="Durham M.E."/>
            <person name="Foxe J.M."/>
            <person name="Go M."/>
            <person name="Henderson B.A."/>
            <person name="Jones I.B."/>
            <person name="McGettigan J.A."/>
            <person name="Micheletti S.J."/>
            <person name="Nasrallah M.E."/>
            <person name="Ortiz D."/>
            <person name="Piller C.R."/>
            <person name="Privatt S.R."/>
            <person name="Schneider S.L."/>
            <person name="Sharp S."/>
            <person name="Smith T.C."/>
            <person name="Stanton J.D."/>
            <person name="Ullery H.E."/>
            <person name="Wilson R.J."/>
            <person name="Serrano M.G."/>
            <person name="Buck G."/>
            <person name="Lee V."/>
            <person name="Wang Y."/>
            <person name="Carvalho R."/>
            <person name="Voegtly L."/>
            <person name="Shi R."/>
            <person name="Duckworth R."/>
            <person name="Johnson A."/>
            <person name="Loviza R."/>
            <person name="Walstead R."/>
            <person name="Shah Z."/>
            <person name="Kiflezghi M."/>
            <person name="Wade K."/>
            <person name="Ball S.L."/>
            <person name="Bradley K.W."/>
            <person name="Asai D.J."/>
            <person name="Bowman C.A."/>
            <person name="Russell D.A."/>
            <person name="Pope W.H."/>
            <person name="Jacobs-Sera D."/>
            <person name="Hendrix R.W."/>
            <person name="Hatfull G.F."/>
        </authorList>
    </citation>
    <scope>NUCLEOTIDE SEQUENCE [LARGE SCALE GENOMIC DNA]</scope>
    <source>
        <strain evidence="4 5">DSM 27648</strain>
    </source>
</reference>
<dbReference type="Proteomes" id="UP000064967">
    <property type="component" value="Chromosome"/>
</dbReference>
<feature type="region of interest" description="Disordered" evidence="1">
    <location>
        <begin position="19"/>
        <end position="64"/>
    </location>
</feature>
<dbReference type="KEGG" id="llu:AKJ09_09316"/>
<dbReference type="InterPro" id="IPR051043">
    <property type="entry name" value="Sulfatase_Mod_Factor_Kinase"/>
</dbReference>
<dbReference type="Gene3D" id="3.90.1580.10">
    <property type="entry name" value="paralog of FGE (formylglycine-generating enzyme)"/>
    <property type="match status" value="1"/>
</dbReference>
<sequence length="330" mass="34145">MLVFAVSAALVTSLPACGSSDGAGDSDGAGNGTTNGGDGSSSNGNGASGGSNNPGSTNPEGGGTSSGPWICTTDCSHCGPLETCFDGKFCVAKSVSIKTPGGASYGIDATEVSRCQYAAWLATKPSTDGQEHWCRYQVGFEPDTDCMSTQTSCKSNCDQHPQVCVTSCDAEAYCKAVGKRLCGQPGGGHAPFDGFDEANQDQWYNACSGGGKNTYPYADKYDGKACNGYDNPQTGCQAGTACDTRPGGDVTTCQSPVAGYEGVFDLSGNVFEWQDSCSQYVDGKDRCRFRGGSYVSSYGNDNGNALRCNYDIAGSRDDAYGNLGFRCCSQ</sequence>